<dbReference type="InterPro" id="IPR038765">
    <property type="entry name" value="Papain-like_cys_pep_sf"/>
</dbReference>
<dbReference type="GO" id="GO:0008745">
    <property type="term" value="F:N-acetylmuramoyl-L-alanine amidase activity"/>
    <property type="evidence" value="ECO:0007669"/>
    <property type="project" value="UniProtKB-EC"/>
</dbReference>
<evidence type="ECO:0000313" key="4">
    <source>
        <dbReference type="Proteomes" id="UP000265765"/>
    </source>
</evidence>
<organism evidence="3 4">
    <name type="scientific">Streptomyces griseorubiginosus</name>
    <dbReference type="NCBI Taxonomy" id="67304"/>
    <lineage>
        <taxon>Bacteria</taxon>
        <taxon>Bacillati</taxon>
        <taxon>Actinomycetota</taxon>
        <taxon>Actinomycetes</taxon>
        <taxon>Kitasatosporales</taxon>
        <taxon>Streptomycetaceae</taxon>
        <taxon>Streptomyces</taxon>
    </lineage>
</organism>
<dbReference type="SUPFAM" id="SSF54001">
    <property type="entry name" value="Cysteine proteinases"/>
    <property type="match status" value="1"/>
</dbReference>
<evidence type="ECO:0000313" key="3">
    <source>
        <dbReference type="EMBL" id="AYC43919.1"/>
    </source>
</evidence>
<evidence type="ECO:0000256" key="1">
    <source>
        <dbReference type="SAM" id="MobiDB-lite"/>
    </source>
</evidence>
<name>A0AAI8LA78_9ACTN</name>
<dbReference type="InterPro" id="IPR036366">
    <property type="entry name" value="PGBDSf"/>
</dbReference>
<dbReference type="InterPro" id="IPR036365">
    <property type="entry name" value="PGBD-like_sf"/>
</dbReference>
<dbReference type="Gene3D" id="1.10.101.10">
    <property type="entry name" value="PGBD-like superfamily/PGBD"/>
    <property type="match status" value="4"/>
</dbReference>
<gene>
    <name evidence="3" type="primary">cwlM</name>
    <name evidence="3" type="ORF">DWG14_08227</name>
</gene>
<dbReference type="Pfam" id="PF01471">
    <property type="entry name" value="PG_binding_1"/>
    <property type="match status" value="4"/>
</dbReference>
<proteinExistence type="predicted"/>
<dbReference type="PROSITE" id="PS50911">
    <property type="entry name" value="CHAP"/>
    <property type="match status" value="1"/>
</dbReference>
<feature type="domain" description="Peptidase C51" evidence="2">
    <location>
        <begin position="411"/>
        <end position="545"/>
    </location>
</feature>
<evidence type="ECO:0000259" key="2">
    <source>
        <dbReference type="PROSITE" id="PS50911"/>
    </source>
</evidence>
<dbReference type="Pfam" id="PF05257">
    <property type="entry name" value="CHAP"/>
    <property type="match status" value="1"/>
</dbReference>
<protein>
    <submittedName>
        <fullName evidence="3">N-acetylmuramoyl-L-alanine amidase CwlM</fullName>
        <ecNumber evidence="3">3.5.1.28</ecNumber>
    </submittedName>
</protein>
<accession>A0AAI8LA78</accession>
<keyword evidence="3" id="KW-0378">Hydrolase</keyword>
<dbReference type="Proteomes" id="UP000265765">
    <property type="component" value="Chromosome"/>
</dbReference>
<dbReference type="KEGG" id="sge:DWG14_08227"/>
<reference evidence="3 4" key="1">
    <citation type="submission" date="2018-09" db="EMBL/GenBank/DDBJ databases">
        <title>Production of Trimethoprim by Streptomyces sp. 3E-1.</title>
        <authorList>
            <person name="Kang H.J."/>
            <person name="Kim S.B."/>
        </authorList>
    </citation>
    <scope>NUCLEOTIDE SEQUENCE [LARGE SCALE GENOMIC DNA]</scope>
    <source>
        <strain evidence="3 4">3E-1</strain>
    </source>
</reference>
<dbReference type="EMBL" id="CP032427">
    <property type="protein sequence ID" value="AYC43919.1"/>
    <property type="molecule type" value="Genomic_DNA"/>
</dbReference>
<feature type="region of interest" description="Disordered" evidence="1">
    <location>
        <begin position="200"/>
        <end position="222"/>
    </location>
</feature>
<dbReference type="AlphaFoldDB" id="A0AAI8LA78"/>
<sequence>MGRLGTLARAEDVSSPHEDQLRPGTPWRIRIGTFAATAAMVSAGIVLGAGPASAAPAPVRLTSASCPAEIVQGQTSGCVTELQNLLNTHGAGLQVDGQFGSATLYAVREYQAATAIAVDGRVGPATKSKLYATGGSAPAPINLNSSSCPANLVQGAKSGCVTELQRLLIHHGYSIDVDGDFGAGTASAVRSFQSAHGLTVDGQVGPNTKRELYDTDESPSTGLDLRSASCPANIVEGQSGGCVATLQSLLNGKGHSLDVDGSFGPQTLAAVKAFQSASGLSADGEVGPNTKAALYSNIGGGGGSGAPAPVNLNSSSCPNEIVQGQRSGCVTELQSLLNHHGADLAVDGDFGPLTGSAVRDFQSEKGLSVDGKVGPNTKAALYGAVTPPSSPAPGGGYAKMLDVAAAEVGTAEGSARANSYGSAVGLSLSTSGYAWCATFVSWVAKQTGATSYRNTYVSGWVKQARAGNYHLSVTSNPQPGDIVAFDWNGGNDFTGGHEHIGIVRSVSGSSFTTVEGNTSNPNGGGDGVYVKSRSTNSSYDVLFIRVR</sequence>
<dbReference type="EC" id="3.5.1.28" evidence="3"/>
<dbReference type="SUPFAM" id="SSF47090">
    <property type="entry name" value="PGBD-like"/>
    <property type="match status" value="4"/>
</dbReference>
<dbReference type="InterPro" id="IPR007921">
    <property type="entry name" value="CHAP_dom"/>
</dbReference>
<dbReference type="Gene3D" id="3.90.1720.10">
    <property type="entry name" value="endopeptidase domain like (from Nostoc punctiforme)"/>
    <property type="match status" value="1"/>
</dbReference>
<dbReference type="InterPro" id="IPR002477">
    <property type="entry name" value="Peptidoglycan-bd-like"/>
</dbReference>
<feature type="region of interest" description="Disordered" evidence="1">
    <location>
        <begin position="1"/>
        <end position="24"/>
    </location>
</feature>
<feature type="compositionally biased region" description="Basic and acidic residues" evidence="1">
    <location>
        <begin position="9"/>
        <end position="21"/>
    </location>
</feature>